<evidence type="ECO:0000313" key="8">
    <source>
        <dbReference type="Proteomes" id="UP000604001"/>
    </source>
</evidence>
<gene>
    <name evidence="7" type="ORF">H7344_19305</name>
</gene>
<dbReference type="InterPro" id="IPR050903">
    <property type="entry name" value="Bact_Chemotaxis_MeTrfase"/>
</dbReference>
<dbReference type="PRINTS" id="PR00996">
    <property type="entry name" value="CHERMTFRASE"/>
</dbReference>
<sequence length="278" mass="30736">MSISPRTFSFVADVVRAESAIVLVAGKEYLVESRLLPLARAAGHADVDAYVADLERRRTPGATRAVVEALTTNETSWFRDSEPFTALKQVVLPELAARRGGRPIRVWCGACSSGQEPYSVSMVVQDTPAVAGHRVEIVATDLSEEMVQRARTGEYSQLEVNRGLPATTLVRYFQRAGVGWRVDPEVAARVSFRTLNLVRPFPPMGTFDVVMLRNVLIYFDLPTKRDILRRVRQVLSPDGYLFLGAAEMTTGVDDAWERVPVGRASIYRPRSAVRSGVA</sequence>
<dbReference type="RefSeq" id="WP_186347615.1">
    <property type="nucleotide sequence ID" value="NZ_BMMR01000005.1"/>
</dbReference>
<dbReference type="PANTHER" id="PTHR24422">
    <property type="entry name" value="CHEMOTAXIS PROTEIN METHYLTRANSFERASE"/>
    <property type="match status" value="1"/>
</dbReference>
<dbReference type="SMART" id="SM00138">
    <property type="entry name" value="MeTrc"/>
    <property type="match status" value="1"/>
</dbReference>
<comment type="caution">
    <text evidence="7">The sequence shown here is derived from an EMBL/GenBank/DDBJ whole genome shotgun (WGS) entry which is preliminary data.</text>
</comment>
<evidence type="ECO:0000256" key="1">
    <source>
        <dbReference type="ARBA" id="ARBA00001541"/>
    </source>
</evidence>
<keyword evidence="4" id="KW-0808">Transferase</keyword>
<proteinExistence type="predicted"/>
<dbReference type="SUPFAM" id="SSF53335">
    <property type="entry name" value="S-adenosyl-L-methionine-dependent methyltransferases"/>
    <property type="match status" value="1"/>
</dbReference>
<dbReference type="Gene3D" id="3.40.50.150">
    <property type="entry name" value="Vaccinia Virus protein VP39"/>
    <property type="match status" value="1"/>
</dbReference>
<evidence type="ECO:0000256" key="4">
    <source>
        <dbReference type="ARBA" id="ARBA00022679"/>
    </source>
</evidence>
<evidence type="ECO:0000259" key="6">
    <source>
        <dbReference type="PROSITE" id="PS50123"/>
    </source>
</evidence>
<keyword evidence="3" id="KW-0489">Methyltransferase</keyword>
<dbReference type="InterPro" id="IPR029063">
    <property type="entry name" value="SAM-dependent_MTases_sf"/>
</dbReference>
<dbReference type="InterPro" id="IPR036804">
    <property type="entry name" value="CheR_N_sf"/>
</dbReference>
<dbReference type="InterPro" id="IPR000780">
    <property type="entry name" value="CheR_MeTrfase"/>
</dbReference>
<organism evidence="7 8">
    <name type="scientific">Nocardioides deserti</name>
    <dbReference type="NCBI Taxonomy" id="1588644"/>
    <lineage>
        <taxon>Bacteria</taxon>
        <taxon>Bacillati</taxon>
        <taxon>Actinomycetota</taxon>
        <taxon>Actinomycetes</taxon>
        <taxon>Propionibacteriales</taxon>
        <taxon>Nocardioidaceae</taxon>
        <taxon>Nocardioides</taxon>
    </lineage>
</organism>
<dbReference type="PANTHER" id="PTHR24422:SF21">
    <property type="entry name" value="CHEMOTAXIS PROTEIN METHYLTRANSFERASE 1"/>
    <property type="match status" value="1"/>
</dbReference>
<feature type="domain" description="CheR-type methyltransferase" evidence="6">
    <location>
        <begin position="1"/>
        <end position="272"/>
    </location>
</feature>
<dbReference type="InterPro" id="IPR022641">
    <property type="entry name" value="CheR_N"/>
</dbReference>
<dbReference type="CDD" id="cd02440">
    <property type="entry name" value="AdoMet_MTases"/>
    <property type="match status" value="1"/>
</dbReference>
<name>A0ABR6UDC9_9ACTN</name>
<dbReference type="Pfam" id="PF01739">
    <property type="entry name" value="CheR"/>
    <property type="match status" value="1"/>
</dbReference>
<dbReference type="InterPro" id="IPR022642">
    <property type="entry name" value="CheR_C"/>
</dbReference>
<keyword evidence="5" id="KW-0949">S-adenosyl-L-methionine</keyword>
<dbReference type="EMBL" id="JACMYC010000021">
    <property type="protein sequence ID" value="MBC2962442.1"/>
    <property type="molecule type" value="Genomic_DNA"/>
</dbReference>
<dbReference type="EC" id="2.1.1.80" evidence="2"/>
<dbReference type="Pfam" id="PF03705">
    <property type="entry name" value="CheR_N"/>
    <property type="match status" value="1"/>
</dbReference>
<dbReference type="SUPFAM" id="SSF47757">
    <property type="entry name" value="Chemotaxis receptor methyltransferase CheR, N-terminal domain"/>
    <property type="match status" value="1"/>
</dbReference>
<evidence type="ECO:0000313" key="7">
    <source>
        <dbReference type="EMBL" id="MBC2962442.1"/>
    </source>
</evidence>
<reference evidence="7 8" key="1">
    <citation type="submission" date="2020-08" db="EMBL/GenBank/DDBJ databases">
        <title>novel species in genus Nocardioides.</title>
        <authorList>
            <person name="Zhang G."/>
        </authorList>
    </citation>
    <scope>NUCLEOTIDE SEQUENCE [LARGE SCALE GENOMIC DNA]</scope>
    <source>
        <strain evidence="7 8">SC8A-24</strain>
    </source>
</reference>
<accession>A0ABR6UDC9</accession>
<evidence type="ECO:0000256" key="3">
    <source>
        <dbReference type="ARBA" id="ARBA00022603"/>
    </source>
</evidence>
<dbReference type="Proteomes" id="UP000604001">
    <property type="component" value="Unassembled WGS sequence"/>
</dbReference>
<comment type="catalytic activity">
    <reaction evidence="1">
        <text>L-glutamyl-[protein] + S-adenosyl-L-methionine = [protein]-L-glutamate 5-O-methyl ester + S-adenosyl-L-homocysteine</text>
        <dbReference type="Rhea" id="RHEA:24452"/>
        <dbReference type="Rhea" id="RHEA-COMP:10208"/>
        <dbReference type="Rhea" id="RHEA-COMP:10311"/>
        <dbReference type="ChEBI" id="CHEBI:29973"/>
        <dbReference type="ChEBI" id="CHEBI:57856"/>
        <dbReference type="ChEBI" id="CHEBI:59789"/>
        <dbReference type="ChEBI" id="CHEBI:82795"/>
        <dbReference type="EC" id="2.1.1.80"/>
    </reaction>
</comment>
<dbReference type="PROSITE" id="PS50123">
    <property type="entry name" value="CHER"/>
    <property type="match status" value="1"/>
</dbReference>
<evidence type="ECO:0000256" key="2">
    <source>
        <dbReference type="ARBA" id="ARBA00012534"/>
    </source>
</evidence>
<keyword evidence="8" id="KW-1185">Reference proteome</keyword>
<protein>
    <recommendedName>
        <fullName evidence="2">protein-glutamate O-methyltransferase</fullName>
        <ecNumber evidence="2">2.1.1.80</ecNumber>
    </recommendedName>
</protein>
<evidence type="ECO:0000256" key="5">
    <source>
        <dbReference type="ARBA" id="ARBA00022691"/>
    </source>
</evidence>
<dbReference type="Gene3D" id="1.10.155.10">
    <property type="entry name" value="Chemotaxis receptor methyltransferase CheR, N-terminal domain"/>
    <property type="match status" value="1"/>
</dbReference>